<dbReference type="PRINTS" id="PR00364">
    <property type="entry name" value="DISEASERSIST"/>
</dbReference>
<evidence type="ECO:0000256" key="1">
    <source>
        <dbReference type="ARBA" id="ARBA00008894"/>
    </source>
</evidence>
<proteinExistence type="inferred from homology"/>
<dbReference type="SUPFAM" id="SSF52058">
    <property type="entry name" value="L domain-like"/>
    <property type="match status" value="1"/>
</dbReference>
<dbReference type="Pfam" id="PF00931">
    <property type="entry name" value="NB-ARC"/>
    <property type="match status" value="1"/>
</dbReference>
<dbReference type="InterPro" id="IPR055414">
    <property type="entry name" value="LRR_R13L4/SHOC2-like"/>
</dbReference>
<dbReference type="Pfam" id="PF23598">
    <property type="entry name" value="LRR_14"/>
    <property type="match status" value="1"/>
</dbReference>
<dbReference type="FunFam" id="3.40.50.300:FF:001091">
    <property type="entry name" value="Probable disease resistance protein At1g61300"/>
    <property type="match status" value="1"/>
</dbReference>
<evidence type="ECO:0000313" key="11">
    <source>
        <dbReference type="Proteomes" id="UP000886595"/>
    </source>
</evidence>
<dbReference type="GO" id="GO:0006952">
    <property type="term" value="P:defense response"/>
    <property type="evidence" value="ECO:0007669"/>
    <property type="project" value="UniProtKB-KW"/>
</dbReference>
<dbReference type="InterPro" id="IPR027417">
    <property type="entry name" value="P-loop_NTPase"/>
</dbReference>
<dbReference type="InterPro" id="IPR058922">
    <property type="entry name" value="WHD_DRP"/>
</dbReference>
<feature type="domain" description="NB-ARC" evidence="7">
    <location>
        <begin position="179"/>
        <end position="299"/>
    </location>
</feature>
<dbReference type="InterPro" id="IPR050905">
    <property type="entry name" value="Plant_NBS-LRR"/>
</dbReference>
<keyword evidence="2" id="KW-0433">Leucine-rich repeat</keyword>
<dbReference type="FunFam" id="1.10.10.10:FF:000322">
    <property type="entry name" value="Probable disease resistance protein At1g63360"/>
    <property type="match status" value="1"/>
</dbReference>
<reference evidence="10 11" key="1">
    <citation type="submission" date="2020-02" db="EMBL/GenBank/DDBJ databases">
        <authorList>
            <person name="Ma Q."/>
            <person name="Huang Y."/>
            <person name="Song X."/>
            <person name="Pei D."/>
        </authorList>
    </citation>
    <scope>NUCLEOTIDE SEQUENCE [LARGE SCALE GENOMIC DNA]</scope>
    <source>
        <strain evidence="10">Sxm20200214</strain>
        <tissue evidence="10">Leaf</tissue>
    </source>
</reference>
<evidence type="ECO:0000313" key="10">
    <source>
        <dbReference type="EMBL" id="KAG2268118.1"/>
    </source>
</evidence>
<dbReference type="Gene3D" id="3.40.50.300">
    <property type="entry name" value="P-loop containing nucleotide triphosphate hydrolases"/>
    <property type="match status" value="1"/>
</dbReference>
<dbReference type="GO" id="GO:0043531">
    <property type="term" value="F:ADP binding"/>
    <property type="evidence" value="ECO:0007669"/>
    <property type="project" value="InterPro"/>
</dbReference>
<evidence type="ECO:0000256" key="6">
    <source>
        <dbReference type="ARBA" id="ARBA00022840"/>
    </source>
</evidence>
<evidence type="ECO:0000256" key="5">
    <source>
        <dbReference type="ARBA" id="ARBA00022821"/>
    </source>
</evidence>
<dbReference type="PANTHER" id="PTHR33463:SF220">
    <property type="entry name" value="NB-ARC DOMAIN-CONTAINING PROTEIN"/>
    <property type="match status" value="1"/>
</dbReference>
<evidence type="ECO:0008006" key="12">
    <source>
        <dbReference type="Google" id="ProtNLM"/>
    </source>
</evidence>
<evidence type="ECO:0000256" key="2">
    <source>
        <dbReference type="ARBA" id="ARBA00022614"/>
    </source>
</evidence>
<comment type="caution">
    <text evidence="10">The sequence shown here is derived from an EMBL/GenBank/DDBJ whole genome shotgun (WGS) entry which is preliminary data.</text>
</comment>
<protein>
    <recommendedName>
        <fullName evidence="12">NB-ARC domain-containing protein</fullName>
    </recommendedName>
</protein>
<dbReference type="PANTHER" id="PTHR33463">
    <property type="entry name" value="NB-ARC DOMAIN-CONTAINING PROTEIN-RELATED"/>
    <property type="match status" value="1"/>
</dbReference>
<dbReference type="Gene3D" id="1.10.8.430">
    <property type="entry name" value="Helical domain of apoptotic protease-activating factors"/>
    <property type="match status" value="1"/>
</dbReference>
<keyword evidence="11" id="KW-1185">Reference proteome</keyword>
<name>A0A8X7QDZ9_BRACI</name>
<dbReference type="FunFam" id="1.10.8.430:FF:000003">
    <property type="entry name" value="Probable disease resistance protein At5g66910"/>
    <property type="match status" value="1"/>
</dbReference>
<sequence>MGGCFSVSTSCDQMVNQFSKWLCLKGSYIHNLAENLVSLEKAMGVLKAKRDDVQGRVDREEFTGHRQSLAQVQVWLTRILDIENQFNDLLSTSNLELERLCMCGFCSKNLKLSYRYGKRVILVLKEVESLISQGEFNVVTEATPRSEVEELPTHPTIVGQETTLERVWNCLTKDTVGVVGLHVSRNASVRKIQESIAKKLGLVGKEWDEKDDKERALDIHNVLRRKKFVLLLDDIWEKVNLSAVGVPYPSTENGCKVVFTTRSRDVCGRMGVYDPIEVTCLDPDKAWDLFKKKVGENTLESHSDIPKLARQVAEKCRGLPLALNVIGETMACKSTVQEWHLALDVLTSSAQEFSGMEDEILPILKYSYDNLKGEQAKSCFLYCSLLYHSFEKERLIEYWICEGFIDEKEGRERAFNVGNEILWTLVRASLLEEDEYTPYLKIHDVVRDMGLWIASDLGKHKERCIAQTDIGLRESPDCPELTTLFLASNERLTTISGDFFRSMPRLLVLNLSRCYNFNGLPEQISRLSSLRCLDLAQTQIDRLPVGLQELKMLIHLNLEFSKVVSCDGISNLSRLRTLKLAQSQVWLDMSLMKELQLLEHLEFVSVNIFSSLVGKLLLYDPRVGRCIQHIYTADRPEEESVQVFVLPAMDALRRISMWNCGMREIEVVEKTPLNKSPASPLCFSNLSDVQIRECDGLKDLTWLLFAPNLTSLFVFESKQLEEIISRDKAASVLEETRNDTLVPFKNLEEIFLADLPELKSIFWSALPFERLKHFAVYTCVKLSKLPLDSKSILKVEEFGIEWEDEATRNRFLPSLKRRANR</sequence>
<keyword evidence="3" id="KW-0677">Repeat</keyword>
<keyword evidence="5" id="KW-0611">Plant defense</keyword>
<dbReference type="GO" id="GO:0005524">
    <property type="term" value="F:ATP binding"/>
    <property type="evidence" value="ECO:0007669"/>
    <property type="project" value="UniProtKB-KW"/>
</dbReference>
<dbReference type="InterPro" id="IPR002182">
    <property type="entry name" value="NB-ARC"/>
</dbReference>
<gene>
    <name evidence="10" type="ORF">Bca52824_062673</name>
</gene>
<dbReference type="Pfam" id="PF23559">
    <property type="entry name" value="WHD_DRP"/>
    <property type="match status" value="1"/>
</dbReference>
<organism evidence="10 11">
    <name type="scientific">Brassica carinata</name>
    <name type="common">Ethiopian mustard</name>
    <name type="synonym">Abyssinian cabbage</name>
    <dbReference type="NCBI Taxonomy" id="52824"/>
    <lineage>
        <taxon>Eukaryota</taxon>
        <taxon>Viridiplantae</taxon>
        <taxon>Streptophyta</taxon>
        <taxon>Embryophyta</taxon>
        <taxon>Tracheophyta</taxon>
        <taxon>Spermatophyta</taxon>
        <taxon>Magnoliopsida</taxon>
        <taxon>eudicotyledons</taxon>
        <taxon>Gunneridae</taxon>
        <taxon>Pentapetalae</taxon>
        <taxon>rosids</taxon>
        <taxon>malvids</taxon>
        <taxon>Brassicales</taxon>
        <taxon>Brassicaceae</taxon>
        <taxon>Brassiceae</taxon>
        <taxon>Brassica</taxon>
    </lineage>
</organism>
<dbReference type="Proteomes" id="UP000886595">
    <property type="component" value="Unassembled WGS sequence"/>
</dbReference>
<accession>A0A8X7QDZ9</accession>
<feature type="domain" description="Disease resistance R13L4/SHOC-2-like LRR" evidence="9">
    <location>
        <begin position="486"/>
        <end position="727"/>
    </location>
</feature>
<dbReference type="SUPFAM" id="SSF52540">
    <property type="entry name" value="P-loop containing nucleoside triphosphate hydrolases"/>
    <property type="match status" value="1"/>
</dbReference>
<keyword evidence="6" id="KW-0067">ATP-binding</keyword>
<comment type="similarity">
    <text evidence="1">Belongs to the disease resistance NB-LRR family.</text>
</comment>
<evidence type="ECO:0000259" key="8">
    <source>
        <dbReference type="Pfam" id="PF23559"/>
    </source>
</evidence>
<dbReference type="AlphaFoldDB" id="A0A8X7QDZ9"/>
<evidence type="ECO:0000259" key="9">
    <source>
        <dbReference type="Pfam" id="PF23598"/>
    </source>
</evidence>
<dbReference type="EMBL" id="JAAMPC010000013">
    <property type="protein sequence ID" value="KAG2268118.1"/>
    <property type="molecule type" value="Genomic_DNA"/>
</dbReference>
<evidence type="ECO:0000259" key="7">
    <source>
        <dbReference type="Pfam" id="PF00931"/>
    </source>
</evidence>
<feature type="domain" description="Disease resistance protein winged helix" evidence="8">
    <location>
        <begin position="388"/>
        <end position="449"/>
    </location>
</feature>
<dbReference type="Gene3D" id="3.80.10.10">
    <property type="entry name" value="Ribonuclease Inhibitor"/>
    <property type="match status" value="1"/>
</dbReference>
<dbReference type="OrthoDB" id="664960at2759"/>
<dbReference type="InterPro" id="IPR042197">
    <property type="entry name" value="Apaf_helical"/>
</dbReference>
<keyword evidence="4" id="KW-0547">Nucleotide-binding</keyword>
<dbReference type="InterPro" id="IPR032675">
    <property type="entry name" value="LRR_dom_sf"/>
</dbReference>
<evidence type="ECO:0000256" key="4">
    <source>
        <dbReference type="ARBA" id="ARBA00022741"/>
    </source>
</evidence>
<evidence type="ECO:0000256" key="3">
    <source>
        <dbReference type="ARBA" id="ARBA00022737"/>
    </source>
</evidence>